<keyword evidence="10 11" id="KW-0407">Ion channel</keyword>
<comment type="subcellular location">
    <subcellularLocation>
        <location evidence="1">Membrane</location>
        <topology evidence="1">Multi-pass membrane protein</topology>
    </subcellularLocation>
</comment>
<dbReference type="OrthoDB" id="6502088at2759"/>
<gene>
    <name evidence="13" type="ORF">GPM918_LOCUS37257</name>
    <name evidence="12" type="ORF">OVA965_LOCUS36943</name>
    <name evidence="15" type="ORF">SRO942_LOCUS38019</name>
    <name evidence="14" type="ORF">TMI583_LOCUS37981</name>
</gene>
<dbReference type="Proteomes" id="UP000663829">
    <property type="component" value="Unassembled WGS sequence"/>
</dbReference>
<evidence type="ECO:0000256" key="6">
    <source>
        <dbReference type="ARBA" id="ARBA00023053"/>
    </source>
</evidence>
<evidence type="ECO:0000256" key="5">
    <source>
        <dbReference type="ARBA" id="ARBA00022989"/>
    </source>
</evidence>
<keyword evidence="6" id="KW-0915">Sodium</keyword>
<evidence type="ECO:0000256" key="3">
    <source>
        <dbReference type="ARBA" id="ARBA00022461"/>
    </source>
</evidence>
<keyword evidence="2 11" id="KW-0813">Transport</keyword>
<evidence type="ECO:0000313" key="15">
    <source>
        <dbReference type="EMBL" id="CAF4374561.1"/>
    </source>
</evidence>
<organism evidence="13 16">
    <name type="scientific">Didymodactylos carnosus</name>
    <dbReference type="NCBI Taxonomy" id="1234261"/>
    <lineage>
        <taxon>Eukaryota</taxon>
        <taxon>Metazoa</taxon>
        <taxon>Spiralia</taxon>
        <taxon>Gnathifera</taxon>
        <taxon>Rotifera</taxon>
        <taxon>Eurotatoria</taxon>
        <taxon>Bdelloidea</taxon>
        <taxon>Philodinida</taxon>
        <taxon>Philodinidae</taxon>
        <taxon>Didymodactylos</taxon>
    </lineage>
</organism>
<keyword evidence="7 11" id="KW-0406">Ion transport</keyword>
<keyword evidence="8" id="KW-0472">Membrane</keyword>
<comment type="caution">
    <text evidence="13">The sequence shown here is derived from an EMBL/GenBank/DDBJ whole genome shotgun (WGS) entry which is preliminary data.</text>
</comment>
<dbReference type="Proteomes" id="UP000681722">
    <property type="component" value="Unassembled WGS sequence"/>
</dbReference>
<keyword evidence="16" id="KW-1185">Reference proteome</keyword>
<comment type="similarity">
    <text evidence="11">Belongs to the amiloride-sensitive sodium channel (TC 1.A.6) family.</text>
</comment>
<dbReference type="EMBL" id="CAJNOQ010023375">
    <property type="protein sequence ID" value="CAF1514358.1"/>
    <property type="molecule type" value="Genomic_DNA"/>
</dbReference>
<dbReference type="GO" id="GO:0016020">
    <property type="term" value="C:membrane"/>
    <property type="evidence" value="ECO:0007669"/>
    <property type="project" value="UniProtKB-SubCell"/>
</dbReference>
<dbReference type="GO" id="GO:0005272">
    <property type="term" value="F:sodium channel activity"/>
    <property type="evidence" value="ECO:0007669"/>
    <property type="project" value="UniProtKB-KW"/>
</dbReference>
<dbReference type="EMBL" id="CAJOBA010056147">
    <property type="protein sequence ID" value="CAF4289624.1"/>
    <property type="molecule type" value="Genomic_DNA"/>
</dbReference>
<dbReference type="Proteomes" id="UP000677228">
    <property type="component" value="Unassembled WGS sequence"/>
</dbReference>
<proteinExistence type="inferred from homology"/>
<dbReference type="AlphaFoldDB" id="A0A815U3Z0"/>
<protein>
    <submittedName>
        <fullName evidence="13">Uncharacterized protein</fullName>
    </submittedName>
</protein>
<dbReference type="EMBL" id="CAJNOK010034140">
    <property type="protein sequence ID" value="CAF1501175.1"/>
    <property type="molecule type" value="Genomic_DNA"/>
</dbReference>
<evidence type="ECO:0000313" key="14">
    <source>
        <dbReference type="EMBL" id="CAF4289624.1"/>
    </source>
</evidence>
<name>A0A815U3Z0_9BILA</name>
<evidence type="ECO:0000256" key="11">
    <source>
        <dbReference type="RuleBase" id="RU000679"/>
    </source>
</evidence>
<evidence type="ECO:0000256" key="10">
    <source>
        <dbReference type="ARBA" id="ARBA00023303"/>
    </source>
</evidence>
<evidence type="ECO:0000256" key="7">
    <source>
        <dbReference type="ARBA" id="ARBA00023065"/>
    </source>
</evidence>
<evidence type="ECO:0000256" key="8">
    <source>
        <dbReference type="ARBA" id="ARBA00023136"/>
    </source>
</evidence>
<evidence type="ECO:0000313" key="12">
    <source>
        <dbReference type="EMBL" id="CAF1501175.1"/>
    </source>
</evidence>
<keyword evidence="5" id="KW-1133">Transmembrane helix</keyword>
<keyword evidence="4 11" id="KW-0812">Transmembrane</keyword>
<evidence type="ECO:0000313" key="16">
    <source>
        <dbReference type="Proteomes" id="UP000663829"/>
    </source>
</evidence>
<dbReference type="EMBL" id="CAJOBC010088919">
    <property type="protein sequence ID" value="CAF4374561.1"/>
    <property type="molecule type" value="Genomic_DNA"/>
</dbReference>
<evidence type="ECO:0000256" key="9">
    <source>
        <dbReference type="ARBA" id="ARBA00023201"/>
    </source>
</evidence>
<keyword evidence="3 11" id="KW-0894">Sodium channel</keyword>
<keyword evidence="9 11" id="KW-0739">Sodium transport</keyword>
<evidence type="ECO:0000256" key="1">
    <source>
        <dbReference type="ARBA" id="ARBA00004141"/>
    </source>
</evidence>
<dbReference type="InterPro" id="IPR001873">
    <property type="entry name" value="ENaC"/>
</dbReference>
<sequence length="128" mass="14342">MPTVRITNGNTSVRTTADNGGQGVLEMGFFIYDFLNVPYLKDAVGMVSMLHDNEQIPQIEIDGIGFAPNRKHTSQFSKETTSFLSAPYTNCTEIILADMKTMLGAYYSGTQYQYSRQVCLNLCEQTYI</sequence>
<dbReference type="Pfam" id="PF00858">
    <property type="entry name" value="ASC"/>
    <property type="match status" value="1"/>
</dbReference>
<accession>A0A815U3Z0</accession>
<reference evidence="13" key="1">
    <citation type="submission" date="2021-02" db="EMBL/GenBank/DDBJ databases">
        <authorList>
            <person name="Nowell W R."/>
        </authorList>
    </citation>
    <scope>NUCLEOTIDE SEQUENCE</scope>
</reference>
<evidence type="ECO:0000256" key="2">
    <source>
        <dbReference type="ARBA" id="ARBA00022448"/>
    </source>
</evidence>
<evidence type="ECO:0000256" key="4">
    <source>
        <dbReference type="ARBA" id="ARBA00022692"/>
    </source>
</evidence>
<evidence type="ECO:0000313" key="13">
    <source>
        <dbReference type="EMBL" id="CAF1514358.1"/>
    </source>
</evidence>
<dbReference type="Proteomes" id="UP000682733">
    <property type="component" value="Unassembled WGS sequence"/>
</dbReference>